<reference evidence="12" key="1">
    <citation type="journal article" date="2023" name="Genome Biol. Evol.">
        <title>Long-read-based Genome Assembly of Drosophila gunungcola Reveals Fewer Chemosensory Genes in Flower-breeding Species.</title>
        <authorList>
            <person name="Negi A."/>
            <person name="Liao B.Y."/>
            <person name="Yeh S.D."/>
        </authorList>
    </citation>
    <scope>NUCLEOTIDE SEQUENCE</scope>
    <source>
        <strain evidence="12">Sukarami</strain>
    </source>
</reference>
<comment type="catalytic activity">
    <reaction evidence="8">
        <text>O-phospho-L-threonyl-[protein] + H2O = L-threonyl-[protein] + phosphate</text>
        <dbReference type="Rhea" id="RHEA:47004"/>
        <dbReference type="Rhea" id="RHEA-COMP:11060"/>
        <dbReference type="Rhea" id="RHEA-COMP:11605"/>
        <dbReference type="ChEBI" id="CHEBI:15377"/>
        <dbReference type="ChEBI" id="CHEBI:30013"/>
        <dbReference type="ChEBI" id="CHEBI:43474"/>
        <dbReference type="ChEBI" id="CHEBI:61977"/>
        <dbReference type="EC" id="3.1.3.16"/>
    </reaction>
</comment>
<evidence type="ECO:0000256" key="8">
    <source>
        <dbReference type="ARBA" id="ARBA00048336"/>
    </source>
</evidence>
<feature type="compositionally biased region" description="Basic and acidic residues" evidence="10">
    <location>
        <begin position="130"/>
        <end position="139"/>
    </location>
</feature>
<keyword evidence="13" id="KW-1185">Reference proteome</keyword>
<evidence type="ECO:0000256" key="6">
    <source>
        <dbReference type="ARBA" id="ARBA00023211"/>
    </source>
</evidence>
<dbReference type="GO" id="GO:0004722">
    <property type="term" value="F:protein serine/threonine phosphatase activity"/>
    <property type="evidence" value="ECO:0007669"/>
    <property type="project" value="UniProtKB-EC"/>
</dbReference>
<dbReference type="SMART" id="SM00156">
    <property type="entry name" value="PP2Ac"/>
    <property type="match status" value="1"/>
</dbReference>
<keyword evidence="6" id="KW-0464">Manganese</keyword>
<feature type="compositionally biased region" description="Basic and acidic residues" evidence="10">
    <location>
        <begin position="164"/>
        <end position="179"/>
    </location>
</feature>
<organism evidence="12 13">
    <name type="scientific">Drosophila gunungcola</name>
    <name type="common">fruit fly</name>
    <dbReference type="NCBI Taxonomy" id="103775"/>
    <lineage>
        <taxon>Eukaryota</taxon>
        <taxon>Metazoa</taxon>
        <taxon>Ecdysozoa</taxon>
        <taxon>Arthropoda</taxon>
        <taxon>Hexapoda</taxon>
        <taxon>Insecta</taxon>
        <taxon>Pterygota</taxon>
        <taxon>Neoptera</taxon>
        <taxon>Endopterygota</taxon>
        <taxon>Diptera</taxon>
        <taxon>Brachycera</taxon>
        <taxon>Muscomorpha</taxon>
        <taxon>Ephydroidea</taxon>
        <taxon>Drosophilidae</taxon>
        <taxon>Drosophila</taxon>
        <taxon>Sophophora</taxon>
    </lineage>
</organism>
<evidence type="ECO:0000313" key="12">
    <source>
        <dbReference type="EMBL" id="KAI8045702.1"/>
    </source>
</evidence>
<dbReference type="EMBL" id="JAMKOV010000001">
    <property type="protein sequence ID" value="KAI8045702.1"/>
    <property type="molecule type" value="Genomic_DNA"/>
</dbReference>
<dbReference type="EC" id="3.1.3.16" evidence="2"/>
<dbReference type="GO" id="GO:0005737">
    <property type="term" value="C:cytoplasm"/>
    <property type="evidence" value="ECO:0007669"/>
    <property type="project" value="TreeGrafter"/>
</dbReference>
<dbReference type="InterPro" id="IPR029052">
    <property type="entry name" value="Metallo-depent_PP-like"/>
</dbReference>
<accession>A0A9P9YYZ6</accession>
<dbReference type="GO" id="GO:0046872">
    <property type="term" value="F:metal ion binding"/>
    <property type="evidence" value="ECO:0007669"/>
    <property type="project" value="UniProtKB-KW"/>
</dbReference>
<comment type="cofactor">
    <cofactor evidence="1">
        <name>Mn(2+)</name>
        <dbReference type="ChEBI" id="CHEBI:29035"/>
    </cofactor>
</comment>
<dbReference type="FunFam" id="3.60.21.10:FF:000212">
    <property type="entry name" value="Serine/threonine-protein phosphatase"/>
    <property type="match status" value="1"/>
</dbReference>
<evidence type="ECO:0000256" key="3">
    <source>
        <dbReference type="ARBA" id="ARBA00022723"/>
    </source>
</evidence>
<evidence type="ECO:0000256" key="9">
    <source>
        <dbReference type="SAM" id="Coils"/>
    </source>
</evidence>
<dbReference type="PRINTS" id="PR00114">
    <property type="entry name" value="STPHPHTASE"/>
</dbReference>
<feature type="non-terminal residue" evidence="12">
    <location>
        <position position="1"/>
    </location>
</feature>
<evidence type="ECO:0000256" key="7">
    <source>
        <dbReference type="ARBA" id="ARBA00047761"/>
    </source>
</evidence>
<protein>
    <recommendedName>
        <fullName evidence="2">protein-serine/threonine phosphatase</fullName>
        <ecNumber evidence="2">3.1.3.16</ecNumber>
    </recommendedName>
</protein>
<feature type="compositionally biased region" description="Basic and acidic residues" evidence="10">
    <location>
        <begin position="189"/>
        <end position="211"/>
    </location>
</feature>
<dbReference type="Pfam" id="PF16891">
    <property type="entry name" value="STPPase_N"/>
    <property type="match status" value="1"/>
</dbReference>
<feature type="domain" description="Serine/threonine specific protein phosphatases" evidence="11">
    <location>
        <begin position="592"/>
        <end position="808"/>
    </location>
</feature>
<feature type="compositionally biased region" description="Basic and acidic residues" evidence="10">
    <location>
        <begin position="335"/>
        <end position="374"/>
    </location>
</feature>
<dbReference type="InterPro" id="IPR004843">
    <property type="entry name" value="Calcineurin-like_PHP"/>
</dbReference>
<feature type="region of interest" description="Disordered" evidence="10">
    <location>
        <begin position="311"/>
        <end position="499"/>
    </location>
</feature>
<feature type="region of interest" description="Disordered" evidence="10">
    <location>
        <begin position="818"/>
        <end position="837"/>
    </location>
</feature>
<keyword evidence="9" id="KW-0175">Coiled coil</keyword>
<dbReference type="PANTHER" id="PTHR11668:SF300">
    <property type="entry name" value="SERINE_THREONINE-PROTEIN PHOSPHATASE"/>
    <property type="match status" value="1"/>
</dbReference>
<evidence type="ECO:0000256" key="2">
    <source>
        <dbReference type="ARBA" id="ARBA00013081"/>
    </source>
</evidence>
<dbReference type="PANTHER" id="PTHR11668">
    <property type="entry name" value="SERINE/THREONINE PROTEIN PHOSPHATASE"/>
    <property type="match status" value="1"/>
</dbReference>
<dbReference type="Pfam" id="PF00149">
    <property type="entry name" value="Metallophos"/>
    <property type="match status" value="1"/>
</dbReference>
<gene>
    <name evidence="12" type="ORF">M5D96_001885</name>
</gene>
<dbReference type="Gene3D" id="3.60.21.10">
    <property type="match status" value="2"/>
</dbReference>
<evidence type="ECO:0000256" key="1">
    <source>
        <dbReference type="ARBA" id="ARBA00001936"/>
    </source>
</evidence>
<dbReference type="InterPro" id="IPR006186">
    <property type="entry name" value="Ser/Thr-sp_prot-phosphatase"/>
</dbReference>
<evidence type="ECO:0000256" key="5">
    <source>
        <dbReference type="ARBA" id="ARBA00022912"/>
    </source>
</evidence>
<dbReference type="GO" id="GO:0005634">
    <property type="term" value="C:nucleus"/>
    <property type="evidence" value="ECO:0007669"/>
    <property type="project" value="TreeGrafter"/>
</dbReference>
<feature type="coiled-coil region" evidence="9">
    <location>
        <begin position="58"/>
        <end position="99"/>
    </location>
</feature>
<feature type="compositionally biased region" description="Polar residues" evidence="10">
    <location>
        <begin position="379"/>
        <end position="394"/>
    </location>
</feature>
<dbReference type="AlphaFoldDB" id="A0A9P9YYZ6"/>
<dbReference type="InterPro" id="IPR031675">
    <property type="entry name" value="STPPase_N"/>
</dbReference>
<evidence type="ECO:0000313" key="13">
    <source>
        <dbReference type="Proteomes" id="UP001059596"/>
    </source>
</evidence>
<name>A0A9P9YYZ6_9MUSC</name>
<keyword evidence="5" id="KW-0904">Protein phosphatase</keyword>
<evidence type="ECO:0000256" key="10">
    <source>
        <dbReference type="SAM" id="MobiDB-lite"/>
    </source>
</evidence>
<dbReference type="Proteomes" id="UP001059596">
    <property type="component" value="Chromosome 3R"/>
</dbReference>
<dbReference type="SUPFAM" id="SSF56300">
    <property type="entry name" value="Metallo-dependent phosphatases"/>
    <property type="match status" value="1"/>
</dbReference>
<feature type="compositionally biased region" description="Low complexity" evidence="10">
    <location>
        <begin position="476"/>
        <end position="496"/>
    </location>
</feature>
<comment type="catalytic activity">
    <reaction evidence="7">
        <text>O-phospho-L-seryl-[protein] + H2O = L-seryl-[protein] + phosphate</text>
        <dbReference type="Rhea" id="RHEA:20629"/>
        <dbReference type="Rhea" id="RHEA-COMP:9863"/>
        <dbReference type="Rhea" id="RHEA-COMP:11604"/>
        <dbReference type="ChEBI" id="CHEBI:15377"/>
        <dbReference type="ChEBI" id="CHEBI:29999"/>
        <dbReference type="ChEBI" id="CHEBI:43474"/>
        <dbReference type="ChEBI" id="CHEBI:83421"/>
        <dbReference type="EC" id="3.1.3.16"/>
    </reaction>
</comment>
<evidence type="ECO:0000259" key="11">
    <source>
        <dbReference type="SMART" id="SM00156"/>
    </source>
</evidence>
<comment type="caution">
    <text evidence="12">The sequence shown here is derived from an EMBL/GenBank/DDBJ whole genome shotgun (WGS) entry which is preliminary data.</text>
</comment>
<sequence length="837" mass="94509">SYETERILREQNFELVDKALAHLSEAPLGTVLETHILDSGIAKYFYLLCCRTYLDECVTDLKEAHSTAQQEIATLRKSLSESNNEVVQLNKRITQIEAIRENFISNEALNVHIGRKHRVTTPPSLTSATGKDKDREKDTDVHLINTIKMELEIKQLKERLNAAERNIKERSTGSKREQRTVGIQSNLAEPKEKDEGSGEARQSEATERKEQLTGLAERISTFEEWQTELKQGNEQFIKDINKRLEGLSHALEQSKQASANTPPPLEDRVTTPCLEDLERILTEKVAEIGKISANKLEEEKLEALERELKELSVRKEQPEPVQNFPAASKIPKPMGRKEESNMERIRKQVESEFLKKKRDDDTYSIEEAPRKSPEKPFSQLPSAGSSGSNPTYTKSPREPVPNKPETRETTDISESLSQEEIENAEEQSRTEEEGTEVSTSESEAPREPPKPKNTKPPARIIKSVTSEKSEEDIANSQDGEQSEGSEQQSRSSSPRRTISRDFKARLEEILVKPAATVRGASKSALSTRPVPLPRKRVIKKLREIAVARIGGKAKFGERSNRATNMSDNMNIDSIISRLLEVRGARPGKNVQLSESEIRSLCLKSREIFLSQPILLELEAPLKICGDIHGQYYDLLRLFEYGGFPPESNYLFLGDYLWKTFTDCFNCLPVAAIVDEKIFCCHGGLSPDLSSMEQIRRIMRPTDVPDQGLLCDLLWSDPDKDTMGWGENDRGVSFTFGAEVVGKFLQKHEFDLICRAHQVVEDGYEFFAKRQLVTLFSAPNYCGEFDNAGAMMSVDDTLMCSFQILKPADKRRFVYPNFGSSGRPLTPPRGANNKNKKK</sequence>
<keyword evidence="4" id="KW-0378">Hydrolase</keyword>
<keyword evidence="3" id="KW-0479">Metal-binding</keyword>
<feature type="region of interest" description="Disordered" evidence="10">
    <location>
        <begin position="119"/>
        <end position="139"/>
    </location>
</feature>
<evidence type="ECO:0000256" key="4">
    <source>
        <dbReference type="ARBA" id="ARBA00022801"/>
    </source>
</evidence>
<dbReference type="InterPro" id="IPR050341">
    <property type="entry name" value="PP1_catalytic_subunit"/>
</dbReference>
<feature type="region of interest" description="Disordered" evidence="10">
    <location>
        <begin position="164"/>
        <end position="212"/>
    </location>
</feature>
<proteinExistence type="predicted"/>